<evidence type="ECO:0000256" key="2">
    <source>
        <dbReference type="ARBA" id="ARBA00009530"/>
    </source>
</evidence>
<evidence type="ECO:0000256" key="6">
    <source>
        <dbReference type="SAM" id="Phobius"/>
    </source>
</evidence>
<dbReference type="GO" id="GO:0016020">
    <property type="term" value="C:membrane"/>
    <property type="evidence" value="ECO:0007669"/>
    <property type="project" value="UniProtKB-SubCell"/>
</dbReference>
<dbReference type="Pfam" id="PF01679">
    <property type="entry name" value="Pmp3"/>
    <property type="match status" value="1"/>
</dbReference>
<dbReference type="WBParaSite" id="PTRK_0001001700.1">
    <property type="protein sequence ID" value="PTRK_0001001700.1"/>
    <property type="gene ID" value="PTRK_0001001700"/>
</dbReference>
<dbReference type="InterPro" id="IPR000612">
    <property type="entry name" value="PMP3"/>
</dbReference>
<name>A0A0N4ZNA2_PARTI</name>
<comment type="similarity">
    <text evidence="2">Belongs to the UPF0057 (PMP3) family.</text>
</comment>
<reference evidence="8" key="1">
    <citation type="submission" date="2017-02" db="UniProtKB">
        <authorList>
            <consortium name="WormBaseParasite"/>
        </authorList>
    </citation>
    <scope>IDENTIFICATION</scope>
</reference>
<keyword evidence="5 6" id="KW-0472">Membrane</keyword>
<feature type="transmembrane region" description="Helical" evidence="6">
    <location>
        <begin position="34"/>
        <end position="55"/>
    </location>
</feature>
<dbReference type="PANTHER" id="PTHR21659">
    <property type="entry name" value="HYDROPHOBIC PROTEIN RCI2 LOW TEMPERATURE AND SALT RESPONSIVE PROTEIN LTI6 -RELATED"/>
    <property type="match status" value="1"/>
</dbReference>
<keyword evidence="4 6" id="KW-1133">Transmembrane helix</keyword>
<keyword evidence="7" id="KW-1185">Reference proteome</keyword>
<evidence type="ECO:0000313" key="8">
    <source>
        <dbReference type="WBParaSite" id="PTRK_0001001700.1"/>
    </source>
</evidence>
<dbReference type="Proteomes" id="UP000038045">
    <property type="component" value="Unplaced"/>
</dbReference>
<protein>
    <submittedName>
        <fullName evidence="8">UPF0057 membrane protein</fullName>
    </submittedName>
</protein>
<organism evidence="7 8">
    <name type="scientific">Parastrongyloides trichosuri</name>
    <name type="common">Possum-specific nematode worm</name>
    <dbReference type="NCBI Taxonomy" id="131310"/>
    <lineage>
        <taxon>Eukaryota</taxon>
        <taxon>Metazoa</taxon>
        <taxon>Ecdysozoa</taxon>
        <taxon>Nematoda</taxon>
        <taxon>Chromadorea</taxon>
        <taxon>Rhabditida</taxon>
        <taxon>Tylenchina</taxon>
        <taxon>Panagrolaimomorpha</taxon>
        <taxon>Strongyloidoidea</taxon>
        <taxon>Strongyloididae</taxon>
        <taxon>Parastrongyloides</taxon>
    </lineage>
</organism>
<dbReference type="AlphaFoldDB" id="A0A0N4ZNA2"/>
<dbReference type="STRING" id="131310.A0A0N4ZNA2"/>
<evidence type="ECO:0000256" key="4">
    <source>
        <dbReference type="ARBA" id="ARBA00022989"/>
    </source>
</evidence>
<proteinExistence type="inferred from homology"/>
<sequence length="84" mass="9471">MQKTCCLSCILLIVATLFPPIAILMDDGCGIQFLLNILLCFFGIIPGIIHAYWVCFCREPEMTPLNQQPIVIVNRTYVDEGRPL</sequence>
<accession>A0A0N4ZNA2</accession>
<evidence type="ECO:0000313" key="7">
    <source>
        <dbReference type="Proteomes" id="UP000038045"/>
    </source>
</evidence>
<keyword evidence="3 6" id="KW-0812">Transmembrane</keyword>
<dbReference type="PANTHER" id="PTHR21659:SF42">
    <property type="entry name" value="UPF0057 MEMBRANE PROTEIN ZK632.10-RELATED"/>
    <property type="match status" value="1"/>
</dbReference>
<evidence type="ECO:0000256" key="3">
    <source>
        <dbReference type="ARBA" id="ARBA00022692"/>
    </source>
</evidence>
<evidence type="ECO:0000256" key="1">
    <source>
        <dbReference type="ARBA" id="ARBA00004370"/>
    </source>
</evidence>
<comment type="subcellular location">
    <subcellularLocation>
        <location evidence="1">Membrane</location>
    </subcellularLocation>
</comment>
<evidence type="ECO:0000256" key="5">
    <source>
        <dbReference type="ARBA" id="ARBA00023136"/>
    </source>
</evidence>